<accession>A0A0A6U9R2</accession>
<keyword evidence="2" id="KW-1185">Reference proteome</keyword>
<dbReference type="RefSeq" id="WP_043533724.1">
    <property type="nucleotide sequence ID" value="NZ_BAABKU010000005.1"/>
</dbReference>
<name>A0A0A6U9R2_ACTUT</name>
<evidence type="ECO:0000313" key="2">
    <source>
        <dbReference type="Proteomes" id="UP000054537"/>
    </source>
</evidence>
<dbReference type="eggNOG" id="COG5637">
    <property type="taxonomic scope" value="Bacteria"/>
</dbReference>
<dbReference type="STRING" id="1869.MB27_41700"/>
<comment type="caution">
    <text evidence="1">The sequence shown here is derived from an EMBL/GenBank/DDBJ whole genome shotgun (WGS) entry which is preliminary data.</text>
</comment>
<dbReference type="Proteomes" id="UP000054537">
    <property type="component" value="Unassembled WGS sequence"/>
</dbReference>
<dbReference type="SUPFAM" id="SSF55961">
    <property type="entry name" value="Bet v1-like"/>
    <property type="match status" value="1"/>
</dbReference>
<dbReference type="Gene3D" id="3.30.530.20">
    <property type="match status" value="1"/>
</dbReference>
<evidence type="ECO:0000313" key="1">
    <source>
        <dbReference type="EMBL" id="KHD72161.1"/>
    </source>
</evidence>
<dbReference type="InterPro" id="IPR023393">
    <property type="entry name" value="START-like_dom_sf"/>
</dbReference>
<gene>
    <name evidence="1" type="ORF">MB27_41700</name>
</gene>
<dbReference type="AlphaFoldDB" id="A0A0A6U9R2"/>
<reference evidence="1 2" key="1">
    <citation type="submission" date="2014-10" db="EMBL/GenBank/DDBJ databases">
        <title>Draft genome sequence of Actinoplanes utahensis NRRL 12052.</title>
        <authorList>
            <person name="Velasco-Bucheli B."/>
            <person name="del Cerro C."/>
            <person name="Hormigo D."/>
            <person name="Garcia J.L."/>
            <person name="Acebal C."/>
            <person name="Arroyo M."/>
            <person name="de la Mata I."/>
        </authorList>
    </citation>
    <scope>NUCLEOTIDE SEQUENCE [LARGE SCALE GENOMIC DNA]</scope>
    <source>
        <strain evidence="1 2">NRRL 12052</strain>
    </source>
</reference>
<protein>
    <submittedName>
        <fullName evidence="1">Polyketide cyclase</fullName>
    </submittedName>
</protein>
<organism evidence="1 2">
    <name type="scientific">Actinoplanes utahensis</name>
    <dbReference type="NCBI Taxonomy" id="1869"/>
    <lineage>
        <taxon>Bacteria</taxon>
        <taxon>Bacillati</taxon>
        <taxon>Actinomycetota</taxon>
        <taxon>Actinomycetes</taxon>
        <taxon>Micromonosporales</taxon>
        <taxon>Micromonosporaceae</taxon>
        <taxon>Actinoplanes</taxon>
    </lineage>
</organism>
<proteinExistence type="predicted"/>
<dbReference type="EMBL" id="JRTT01000139">
    <property type="protein sequence ID" value="KHD72161.1"/>
    <property type="molecule type" value="Genomic_DNA"/>
</dbReference>
<sequence>MTSASRYLSERIDRPADTVYAFAADPANLPRWASGLATTVTREDDRWVIGDDGAELIFTPRNDLGVLDHWVRPPGGAEVYAPMRVIPDGDRSEIMFTLRRLPDMTDEDFDRDAESVQADLARLKQVLEAAGD</sequence>